<keyword evidence="11" id="KW-1185">Reference proteome</keyword>
<dbReference type="GO" id="GO:0016020">
    <property type="term" value="C:membrane"/>
    <property type="evidence" value="ECO:0007669"/>
    <property type="project" value="UniProtKB-SubCell"/>
</dbReference>
<feature type="transmembrane region" description="Helical" evidence="8">
    <location>
        <begin position="62"/>
        <end position="83"/>
    </location>
</feature>
<gene>
    <name evidence="10" type="ORF">CGERO_00970</name>
</gene>
<evidence type="ECO:0000256" key="2">
    <source>
        <dbReference type="ARBA" id="ARBA00004829"/>
    </source>
</evidence>
<reference evidence="10 11" key="1">
    <citation type="submission" date="2018-11" db="EMBL/GenBank/DDBJ databases">
        <authorList>
            <person name="Kleinhagauer T."/>
            <person name="Glaeser S.P."/>
            <person name="Spergser J."/>
            <person name="Ruckert C."/>
            <person name="Kaempfer P."/>
            <person name="Busse H.-J."/>
        </authorList>
    </citation>
    <scope>NUCLEOTIDE SEQUENCE [LARGE SCALE GENOMIC DNA]</scope>
    <source>
        <strain evidence="10 11">W8</strain>
    </source>
</reference>
<dbReference type="GO" id="GO:0045436">
    <property type="term" value="F:lycopene beta cyclase activity"/>
    <property type="evidence" value="ECO:0007669"/>
    <property type="project" value="UniProtKB-ARBA"/>
</dbReference>
<sequence>MTYFLISLPFLIAAVVINRGRWPKATAITVATLLLLTAVFDNLMIAAGLVGYGESQRLGLSIGLAPIEDFFYALAVALIVPAVRR</sequence>
<dbReference type="NCBIfam" id="TIGR03462">
    <property type="entry name" value="CarR_dom_SF"/>
    <property type="match status" value="1"/>
</dbReference>
<keyword evidence="6 8" id="KW-0472">Membrane</keyword>
<evidence type="ECO:0000256" key="3">
    <source>
        <dbReference type="ARBA" id="ARBA00022692"/>
    </source>
</evidence>
<evidence type="ECO:0000256" key="8">
    <source>
        <dbReference type="SAM" id="Phobius"/>
    </source>
</evidence>
<protein>
    <recommendedName>
        <fullName evidence="9">Lycopene cyclase domain-containing protein</fullName>
    </recommendedName>
</protein>
<dbReference type="Proteomes" id="UP000271587">
    <property type="component" value="Chromosome"/>
</dbReference>
<comment type="pathway">
    <text evidence="2">Carotenoid biosynthesis.</text>
</comment>
<evidence type="ECO:0000256" key="7">
    <source>
        <dbReference type="ARBA" id="ARBA00023235"/>
    </source>
</evidence>
<dbReference type="GO" id="GO:0016872">
    <property type="term" value="F:intramolecular lyase activity"/>
    <property type="evidence" value="ECO:0007669"/>
    <property type="project" value="InterPro"/>
</dbReference>
<evidence type="ECO:0000313" key="11">
    <source>
        <dbReference type="Proteomes" id="UP000271587"/>
    </source>
</evidence>
<name>A0A3G6IXN3_9CORY</name>
<evidence type="ECO:0000256" key="4">
    <source>
        <dbReference type="ARBA" id="ARBA00022746"/>
    </source>
</evidence>
<dbReference type="Pfam" id="PF18916">
    <property type="entry name" value="Lycopene_cyc"/>
    <property type="match status" value="1"/>
</dbReference>
<dbReference type="AlphaFoldDB" id="A0A3G6IXN3"/>
<dbReference type="GO" id="GO:0016117">
    <property type="term" value="P:carotenoid biosynthetic process"/>
    <property type="evidence" value="ECO:0007669"/>
    <property type="project" value="UniProtKB-KW"/>
</dbReference>
<evidence type="ECO:0000256" key="5">
    <source>
        <dbReference type="ARBA" id="ARBA00022989"/>
    </source>
</evidence>
<accession>A0A3G6IXN3</accession>
<organism evidence="10 11">
    <name type="scientific">Corynebacterium gerontici</name>
    <dbReference type="NCBI Taxonomy" id="2079234"/>
    <lineage>
        <taxon>Bacteria</taxon>
        <taxon>Bacillati</taxon>
        <taxon>Actinomycetota</taxon>
        <taxon>Actinomycetes</taxon>
        <taxon>Mycobacteriales</taxon>
        <taxon>Corynebacteriaceae</taxon>
        <taxon>Corynebacterium</taxon>
    </lineage>
</organism>
<dbReference type="InterPro" id="IPR017825">
    <property type="entry name" value="Lycopene_cyclase_dom"/>
</dbReference>
<keyword evidence="5 8" id="KW-1133">Transmembrane helix</keyword>
<keyword evidence="4" id="KW-0125">Carotenoid biosynthesis</keyword>
<feature type="transmembrane region" description="Helical" evidence="8">
    <location>
        <begin position="29"/>
        <end position="50"/>
    </location>
</feature>
<dbReference type="KEGG" id="cgk:CGERO_00970"/>
<dbReference type="EMBL" id="CP033897">
    <property type="protein sequence ID" value="AZA10529.1"/>
    <property type="molecule type" value="Genomic_DNA"/>
</dbReference>
<comment type="subcellular location">
    <subcellularLocation>
        <location evidence="1">Membrane</location>
        <topology evidence="1">Multi-pass membrane protein</topology>
    </subcellularLocation>
</comment>
<dbReference type="OrthoDB" id="4411839at2"/>
<keyword evidence="3 8" id="KW-0812">Transmembrane</keyword>
<feature type="domain" description="Lycopene cyclase" evidence="9">
    <location>
        <begin position="4"/>
        <end position="82"/>
    </location>
</feature>
<evidence type="ECO:0000256" key="1">
    <source>
        <dbReference type="ARBA" id="ARBA00004141"/>
    </source>
</evidence>
<evidence type="ECO:0000313" key="10">
    <source>
        <dbReference type="EMBL" id="AZA10529.1"/>
    </source>
</evidence>
<keyword evidence="7" id="KW-0413">Isomerase</keyword>
<dbReference type="RefSeq" id="WP_123932925.1">
    <property type="nucleotide sequence ID" value="NZ_CP033897.1"/>
</dbReference>
<evidence type="ECO:0000259" key="9">
    <source>
        <dbReference type="Pfam" id="PF18916"/>
    </source>
</evidence>
<proteinExistence type="predicted"/>
<evidence type="ECO:0000256" key="6">
    <source>
        <dbReference type="ARBA" id="ARBA00023136"/>
    </source>
</evidence>